<feature type="domain" description="D-isomer specific 2-hydroxyacid dehydrogenase NAD-binding" evidence="3">
    <location>
        <begin position="229"/>
        <end position="324"/>
    </location>
</feature>
<dbReference type="Pfam" id="PF02826">
    <property type="entry name" value="2-Hacid_dh_C"/>
    <property type="match status" value="2"/>
</dbReference>
<dbReference type="SUPFAM" id="SSF52283">
    <property type="entry name" value="Formate/glycerate dehydrogenase catalytic domain-like"/>
    <property type="match status" value="1"/>
</dbReference>
<dbReference type="EMBL" id="BLZH01000002">
    <property type="protein sequence ID" value="GFP52842.1"/>
    <property type="molecule type" value="Genomic_DNA"/>
</dbReference>
<evidence type="ECO:0000256" key="1">
    <source>
        <dbReference type="ARBA" id="ARBA00023002"/>
    </source>
</evidence>
<dbReference type="PANTHER" id="PTHR43333">
    <property type="entry name" value="2-HACID_DH_C DOMAIN-CONTAINING PROTEIN"/>
    <property type="match status" value="1"/>
</dbReference>
<dbReference type="GO" id="GO:0016491">
    <property type="term" value="F:oxidoreductase activity"/>
    <property type="evidence" value="ECO:0007669"/>
    <property type="project" value="UniProtKB-KW"/>
</dbReference>
<dbReference type="InterPro" id="IPR029752">
    <property type="entry name" value="D-isomer_DH_CS1"/>
</dbReference>
<comment type="caution">
    <text evidence="4">The sequence shown here is derived from an EMBL/GenBank/DDBJ whole genome shotgun (WGS) entry which is preliminary data.</text>
</comment>
<evidence type="ECO:0000256" key="2">
    <source>
        <dbReference type="ARBA" id="ARBA00023027"/>
    </source>
</evidence>
<protein>
    <submittedName>
        <fullName evidence="4">D-3-phosphoglycerate dehydrogenase</fullName>
    </submittedName>
</protein>
<dbReference type="SUPFAM" id="SSF51735">
    <property type="entry name" value="NAD(P)-binding Rossmann-fold domains"/>
    <property type="match status" value="1"/>
</dbReference>
<dbReference type="PROSITE" id="PS00065">
    <property type="entry name" value="D_2_HYDROXYACID_DH_1"/>
    <property type="match status" value="1"/>
</dbReference>
<dbReference type="Proteomes" id="UP000517252">
    <property type="component" value="Unassembled WGS sequence"/>
</dbReference>
<keyword evidence="2" id="KW-0520">NAD</keyword>
<dbReference type="InterPro" id="IPR006140">
    <property type="entry name" value="D-isomer_DH_NAD-bd"/>
</dbReference>
<dbReference type="PANTHER" id="PTHR43333:SF1">
    <property type="entry name" value="D-ISOMER SPECIFIC 2-HYDROXYACID DEHYDROGENASE NAD-BINDING DOMAIN-CONTAINING PROTEIN"/>
    <property type="match status" value="1"/>
</dbReference>
<organism evidence="4 5">
    <name type="scientific">Trichoderma asperellum</name>
    <name type="common">Filamentous fungus</name>
    <dbReference type="NCBI Taxonomy" id="101201"/>
    <lineage>
        <taxon>Eukaryota</taxon>
        <taxon>Fungi</taxon>
        <taxon>Dikarya</taxon>
        <taxon>Ascomycota</taxon>
        <taxon>Pezizomycotina</taxon>
        <taxon>Sordariomycetes</taxon>
        <taxon>Hypocreomycetidae</taxon>
        <taxon>Hypocreales</taxon>
        <taxon>Hypocreaceae</taxon>
        <taxon>Trichoderma</taxon>
    </lineage>
</organism>
<proteinExistence type="predicted"/>
<reference evidence="4 5" key="1">
    <citation type="submission" date="2020-07" db="EMBL/GenBank/DDBJ databases">
        <title>Trichoderma asperellum IC-1 whole genome shotgun sequence.</title>
        <authorList>
            <person name="Kanamasa S."/>
            <person name="Takahashi H."/>
        </authorList>
    </citation>
    <scope>NUCLEOTIDE SEQUENCE [LARGE SCALE GENOMIC DNA]</scope>
    <source>
        <strain evidence="4 5">IC-1</strain>
    </source>
</reference>
<feature type="domain" description="D-isomer specific 2-hydroxyacid dehydrogenase NAD-binding" evidence="3">
    <location>
        <begin position="126"/>
        <end position="196"/>
    </location>
</feature>
<keyword evidence="1" id="KW-0560">Oxidoreductase</keyword>
<dbReference type="OrthoDB" id="298012at2759"/>
<gene>
    <name evidence="4" type="ORF">TASIC1_0002002600</name>
</gene>
<dbReference type="CDD" id="cd12163">
    <property type="entry name" value="2-Hacid_dh_5"/>
    <property type="match status" value="1"/>
</dbReference>
<evidence type="ECO:0000313" key="4">
    <source>
        <dbReference type="EMBL" id="GFP52842.1"/>
    </source>
</evidence>
<dbReference type="Gene3D" id="3.40.50.720">
    <property type="entry name" value="NAD(P)-binding Rossmann-like Domain"/>
    <property type="match status" value="2"/>
</dbReference>
<dbReference type="AlphaFoldDB" id="A0A6V8QL13"/>
<evidence type="ECO:0000259" key="3">
    <source>
        <dbReference type="Pfam" id="PF02826"/>
    </source>
</evidence>
<sequence length="366" mass="40251">MPICKGVNHTLTGHKLLLLTPQECPEPYLTTLRDRFPELQVVARTTPFDTVAYNDSVPVDYWDGVTILMTGSSLPTIEQAPKLEFVQLLSAGADFILRQPIFTDTNIAFCSANGVHGPQVTEWVIGTLLAHRKKLPQYLEFQRDARWERFEDHPADSVGQTIGILGYGAIGRQVARVCKAMGMKVHAHTFHARDTPESRHQDSYTPAGLGDPEGILPSKWFSGSAKQEIHEFLGSGLDVLVISIPLTEKTRGLISSEEFEILGKKGTFVSNISRGQVVDTDALIDALEGDVISGAAIDVTDPEPLPDGHRLWKTKNLILTPHVGGQSKSYAERALAILEANLCCKTHNAMNTISQCVMSQDWVGHY</sequence>
<dbReference type="GO" id="GO:0051287">
    <property type="term" value="F:NAD binding"/>
    <property type="evidence" value="ECO:0007669"/>
    <property type="project" value="InterPro"/>
</dbReference>
<name>A0A6V8QL13_TRIAP</name>
<accession>A0A6V8QL13</accession>
<evidence type="ECO:0000313" key="5">
    <source>
        <dbReference type="Proteomes" id="UP000517252"/>
    </source>
</evidence>
<dbReference type="InterPro" id="IPR036291">
    <property type="entry name" value="NAD(P)-bd_dom_sf"/>
</dbReference>